<dbReference type="InterPro" id="IPR018490">
    <property type="entry name" value="cNMP-bd_dom_sf"/>
</dbReference>
<keyword evidence="13" id="KW-1185">Reference proteome</keyword>
<dbReference type="PANTHER" id="PTHR45689">
    <property type="entry name" value="I[[H]] CHANNEL, ISOFORM E"/>
    <property type="match status" value="1"/>
</dbReference>
<dbReference type="InterPro" id="IPR051413">
    <property type="entry name" value="K/Na_HCN_channel"/>
</dbReference>
<dbReference type="OrthoDB" id="425625at2759"/>
<dbReference type="SUPFAM" id="SSF81324">
    <property type="entry name" value="Voltage-gated potassium channels"/>
    <property type="match status" value="1"/>
</dbReference>
<dbReference type="Pfam" id="PF00520">
    <property type="entry name" value="Ion_trans"/>
    <property type="match status" value="1"/>
</dbReference>
<protein>
    <submittedName>
        <fullName evidence="12">Potassium/sodium hyperpolarization-activated cyclic nucleotide-gated channel 3</fullName>
    </submittedName>
</protein>
<dbReference type="InterPro" id="IPR005821">
    <property type="entry name" value="Ion_trans_dom"/>
</dbReference>
<evidence type="ECO:0000256" key="2">
    <source>
        <dbReference type="ARBA" id="ARBA00022448"/>
    </source>
</evidence>
<dbReference type="EMBL" id="CAMXCT010000792">
    <property type="protein sequence ID" value="CAI3983344.1"/>
    <property type="molecule type" value="Genomic_DNA"/>
</dbReference>
<organism evidence="10">
    <name type="scientific">Cladocopium goreaui</name>
    <dbReference type="NCBI Taxonomy" id="2562237"/>
    <lineage>
        <taxon>Eukaryota</taxon>
        <taxon>Sar</taxon>
        <taxon>Alveolata</taxon>
        <taxon>Dinophyceae</taxon>
        <taxon>Suessiales</taxon>
        <taxon>Symbiodiniaceae</taxon>
        <taxon>Cladocopium</taxon>
    </lineage>
</organism>
<gene>
    <name evidence="10" type="ORF">C1SCF055_LOCUS10962</name>
</gene>
<dbReference type="Gene3D" id="1.10.287.70">
    <property type="match status" value="1"/>
</dbReference>
<feature type="transmembrane region" description="Helical" evidence="8">
    <location>
        <begin position="181"/>
        <end position="200"/>
    </location>
</feature>
<dbReference type="EMBL" id="CAMXCT030000792">
    <property type="protein sequence ID" value="CAL4770656.1"/>
    <property type="molecule type" value="Genomic_DNA"/>
</dbReference>
<dbReference type="InterPro" id="IPR014710">
    <property type="entry name" value="RmlC-like_jellyroll"/>
</dbReference>
<evidence type="ECO:0000313" key="13">
    <source>
        <dbReference type="Proteomes" id="UP001152797"/>
    </source>
</evidence>
<dbReference type="AlphaFoldDB" id="A0A9P1FN12"/>
<feature type="region of interest" description="Disordered" evidence="7">
    <location>
        <begin position="39"/>
        <end position="73"/>
    </location>
</feature>
<feature type="transmembrane region" description="Helical" evidence="8">
    <location>
        <begin position="421"/>
        <end position="441"/>
    </location>
</feature>
<evidence type="ECO:0000256" key="8">
    <source>
        <dbReference type="SAM" id="Phobius"/>
    </source>
</evidence>
<evidence type="ECO:0000256" key="6">
    <source>
        <dbReference type="ARBA" id="ARBA00023136"/>
    </source>
</evidence>
<dbReference type="InterPro" id="IPR000595">
    <property type="entry name" value="cNMP-bd_dom"/>
</dbReference>
<feature type="transmembrane region" description="Helical" evidence="8">
    <location>
        <begin position="220"/>
        <end position="241"/>
    </location>
</feature>
<proteinExistence type="predicted"/>
<feature type="transmembrane region" description="Helical" evidence="8">
    <location>
        <begin position="342"/>
        <end position="364"/>
    </location>
</feature>
<keyword evidence="4 8" id="KW-1133">Transmembrane helix</keyword>
<evidence type="ECO:0000256" key="4">
    <source>
        <dbReference type="ARBA" id="ARBA00022989"/>
    </source>
</evidence>
<sequence>GSHTGAGATAATAYMSLLASLEKVEAELHKVIEEVRSQAAGLNQQAEPEEVIKEDPTAERQAEDDGGFRGDPPVVMQQVLKDRSRNDDPDSLEGIRARQQAAVLRDNDTDERLNLQLSPHFMELSMRSGGALHSSGAHQAVGHLRFSSAVRSSRADLSEGLRQPDCGVIAPYSRLRFSWDLIGTCLIILDVVILPLTLAWQIDKKLFPIQKSFEAMLLQLLAWTNVLFWPLDVLLNFNTGFHQKGLLIMKRKPIAKNYVHTWLAFDVTVVLIDWTLSILNTFLEDENQGYLQTLRSARYLRAFRSVRILRIIKSRKMNITLENWVIGLGQQNLVLAFNVLRMLLSILLTAHLLACTWFGVGVVVSQTGESWIDVAGVGSSTGPVQYLHALSWVVQPPSVPELGVLNTDSLLERIASWSQDCPVVVTVLVIGSALSLLTGTLQEIRTINNQRSRKRRELRTYLHSQSAPTELVMRIMSFADYKLDRHSPVSYDIDLISPLLVAELAVWQKGHLMRGHPLFSLTSEAFPKVFADICGALHKELYYEGESAFLAGLLAESMYITSHGSFVLYDSHGQEMEKFSNDRQFFSEVALYVDTVMHNCTLSIETFAEVYSLSGKSITSILLHSPICASMFVEYAKEFIAIYSRTAIAHHQSLLSSRAATMSKKNSINSWQVDMKCAKGALKSNSFYMDMNLKENKVLKNVSLEDLKKRGKKQEKEDDASSPRMLLCDEDSEGTAEEYHNWPEGSHMHHEMFHHQDTSVTDPANSLVKALLQGQSFTAEQLQEAFVELHPRYGLHTMYSFEQEHEKAVCACFCLAALVTDDYDSFTEPQQDWLSAVRFWRFPDTVSPEETAKLHPSQWQELRNILKWADPTEDVLEAAFFLLAVRSLGKCRAVTRQLPREAQKPEEALLYIMDAALPLFIATSPGTISVLLVRDSTFHMIAQHRKPPQCCTFLRTSKRGRARLGLPCRGTTAGLQFPADVAG</sequence>
<dbReference type="GO" id="GO:0098855">
    <property type="term" value="C:HCN channel complex"/>
    <property type="evidence" value="ECO:0007669"/>
    <property type="project" value="TreeGrafter"/>
</dbReference>
<evidence type="ECO:0000256" key="5">
    <source>
        <dbReference type="ARBA" id="ARBA00023065"/>
    </source>
</evidence>
<accession>A0A9P1FN12</accession>
<evidence type="ECO:0000313" key="11">
    <source>
        <dbReference type="EMBL" id="CAL1136719.1"/>
    </source>
</evidence>
<dbReference type="GO" id="GO:0035725">
    <property type="term" value="P:sodium ion transmembrane transport"/>
    <property type="evidence" value="ECO:0007669"/>
    <property type="project" value="TreeGrafter"/>
</dbReference>
<dbReference type="PANTHER" id="PTHR45689:SF5">
    <property type="entry name" value="I[[H]] CHANNEL, ISOFORM E"/>
    <property type="match status" value="1"/>
</dbReference>
<dbReference type="Proteomes" id="UP001152797">
    <property type="component" value="Unassembled WGS sequence"/>
</dbReference>
<evidence type="ECO:0000259" key="9">
    <source>
        <dbReference type="PROSITE" id="PS50042"/>
    </source>
</evidence>
<comment type="caution">
    <text evidence="10">The sequence shown here is derived from an EMBL/GenBank/DDBJ whole genome shotgun (WGS) entry which is preliminary data.</text>
</comment>
<evidence type="ECO:0000256" key="7">
    <source>
        <dbReference type="SAM" id="MobiDB-lite"/>
    </source>
</evidence>
<name>A0A9P1FN12_9DINO</name>
<dbReference type="PROSITE" id="PS50042">
    <property type="entry name" value="CNMP_BINDING_3"/>
    <property type="match status" value="1"/>
</dbReference>
<feature type="domain" description="Cyclic nucleotide-binding" evidence="9">
    <location>
        <begin position="521"/>
        <end position="622"/>
    </location>
</feature>
<comment type="subcellular location">
    <subcellularLocation>
        <location evidence="1">Membrane</location>
        <topology evidence="1">Multi-pass membrane protein</topology>
    </subcellularLocation>
</comment>
<dbReference type="Gene3D" id="2.60.120.10">
    <property type="entry name" value="Jelly Rolls"/>
    <property type="match status" value="1"/>
</dbReference>
<keyword evidence="2" id="KW-0813">Transport</keyword>
<feature type="compositionally biased region" description="Basic and acidic residues" evidence="7">
    <location>
        <begin position="50"/>
        <end position="68"/>
    </location>
</feature>
<reference evidence="11" key="2">
    <citation type="submission" date="2024-04" db="EMBL/GenBank/DDBJ databases">
        <authorList>
            <person name="Chen Y."/>
            <person name="Shah S."/>
            <person name="Dougan E. K."/>
            <person name="Thang M."/>
            <person name="Chan C."/>
        </authorList>
    </citation>
    <scope>NUCLEOTIDE SEQUENCE [LARGE SCALE GENOMIC DNA]</scope>
</reference>
<feature type="transmembrane region" description="Helical" evidence="8">
    <location>
        <begin position="262"/>
        <end position="283"/>
    </location>
</feature>
<keyword evidence="5" id="KW-0406">Ion transport</keyword>
<keyword evidence="6 8" id="KW-0472">Membrane</keyword>
<keyword evidence="3 8" id="KW-0812">Transmembrane</keyword>
<evidence type="ECO:0000313" key="12">
    <source>
        <dbReference type="EMBL" id="CAL4770656.1"/>
    </source>
</evidence>
<dbReference type="GO" id="GO:0003254">
    <property type="term" value="P:regulation of membrane depolarization"/>
    <property type="evidence" value="ECO:0007669"/>
    <property type="project" value="TreeGrafter"/>
</dbReference>
<dbReference type="GO" id="GO:0005249">
    <property type="term" value="F:voltage-gated potassium channel activity"/>
    <property type="evidence" value="ECO:0007669"/>
    <property type="project" value="TreeGrafter"/>
</dbReference>
<dbReference type="SUPFAM" id="SSF51206">
    <property type="entry name" value="cAMP-binding domain-like"/>
    <property type="match status" value="1"/>
</dbReference>
<reference evidence="10" key="1">
    <citation type="submission" date="2022-10" db="EMBL/GenBank/DDBJ databases">
        <authorList>
            <person name="Chen Y."/>
            <person name="Dougan E. K."/>
            <person name="Chan C."/>
            <person name="Rhodes N."/>
            <person name="Thang M."/>
        </authorList>
    </citation>
    <scope>NUCLEOTIDE SEQUENCE</scope>
</reference>
<evidence type="ECO:0000256" key="1">
    <source>
        <dbReference type="ARBA" id="ARBA00004141"/>
    </source>
</evidence>
<dbReference type="EMBL" id="CAMXCT020000792">
    <property type="protein sequence ID" value="CAL1136719.1"/>
    <property type="molecule type" value="Genomic_DNA"/>
</dbReference>
<feature type="non-terminal residue" evidence="10">
    <location>
        <position position="983"/>
    </location>
</feature>
<evidence type="ECO:0000313" key="10">
    <source>
        <dbReference type="EMBL" id="CAI3983344.1"/>
    </source>
</evidence>
<evidence type="ECO:0000256" key="3">
    <source>
        <dbReference type="ARBA" id="ARBA00022692"/>
    </source>
</evidence>